<dbReference type="SUPFAM" id="SSF51735">
    <property type="entry name" value="NAD(P)-binding Rossmann-fold domains"/>
    <property type="match status" value="1"/>
</dbReference>
<dbReference type="NCBIfam" id="NF005559">
    <property type="entry name" value="PRK07231.1"/>
    <property type="match status" value="1"/>
</dbReference>
<gene>
    <name evidence="3" type="ORF">ACFQDM_00355</name>
</gene>
<protein>
    <submittedName>
        <fullName evidence="3">SDR family NAD(P)-dependent oxidoreductase</fullName>
        <ecNumber evidence="3">1.1.1.-</ecNumber>
    </submittedName>
</protein>
<proteinExistence type="inferred from homology"/>
<dbReference type="SMART" id="SM00822">
    <property type="entry name" value="PKS_KR"/>
    <property type="match status" value="1"/>
</dbReference>
<evidence type="ECO:0000256" key="1">
    <source>
        <dbReference type="ARBA" id="ARBA00006484"/>
    </source>
</evidence>
<organism evidence="3 4">
    <name type="scientific">Ponticaulis profundi</name>
    <dbReference type="NCBI Taxonomy" id="2665222"/>
    <lineage>
        <taxon>Bacteria</taxon>
        <taxon>Pseudomonadati</taxon>
        <taxon>Pseudomonadota</taxon>
        <taxon>Alphaproteobacteria</taxon>
        <taxon>Hyphomonadales</taxon>
        <taxon>Hyphomonadaceae</taxon>
        <taxon>Ponticaulis</taxon>
    </lineage>
</organism>
<reference evidence="4" key="1">
    <citation type="journal article" date="2019" name="Int. J. Syst. Evol. Microbiol.">
        <title>The Global Catalogue of Microorganisms (GCM) 10K type strain sequencing project: providing services to taxonomists for standard genome sequencing and annotation.</title>
        <authorList>
            <consortium name="The Broad Institute Genomics Platform"/>
            <consortium name="The Broad Institute Genome Sequencing Center for Infectious Disease"/>
            <person name="Wu L."/>
            <person name="Ma J."/>
        </authorList>
    </citation>
    <scope>NUCLEOTIDE SEQUENCE [LARGE SCALE GENOMIC DNA]</scope>
    <source>
        <strain evidence="4">CGMCC-1.15741</strain>
    </source>
</reference>
<dbReference type="Gene3D" id="3.40.50.720">
    <property type="entry name" value="NAD(P)-binding Rossmann-like Domain"/>
    <property type="match status" value="1"/>
</dbReference>
<dbReference type="PRINTS" id="PR00080">
    <property type="entry name" value="SDRFAMILY"/>
</dbReference>
<dbReference type="EMBL" id="JBHSSW010000001">
    <property type="protein sequence ID" value="MFC6196504.1"/>
    <property type="molecule type" value="Genomic_DNA"/>
</dbReference>
<evidence type="ECO:0000313" key="3">
    <source>
        <dbReference type="EMBL" id="MFC6196504.1"/>
    </source>
</evidence>
<sequence>MSKNRFDGKIAVITGAASGIGAATARLFASEGALLVLADINAEAGQAMVDELGADKTTFVTCDVSKMDDIGKLIQTAVNKHGRIDILFNNAGIGSFGTSVEMTAQTWEQVIAVDLHSVFYACHHAIPHMSPGASIVNTASISGLGGDYRFAAYNAAKGGVVNYTRALAMDHARDGIRVNALCPGLIDTPITAATKEIPGLAEDWTSRIPMGRAAQPEEMASVVAFLASDDASYVTGTIMVADGGTTACTGQPEVARFVDDPKALM</sequence>
<dbReference type="InterPro" id="IPR057326">
    <property type="entry name" value="KR_dom"/>
</dbReference>
<comment type="caution">
    <text evidence="3">The sequence shown here is derived from an EMBL/GenBank/DDBJ whole genome shotgun (WGS) entry which is preliminary data.</text>
</comment>
<dbReference type="InterPro" id="IPR002347">
    <property type="entry name" value="SDR_fam"/>
</dbReference>
<keyword evidence="4" id="KW-1185">Reference proteome</keyword>
<dbReference type="PROSITE" id="PS00061">
    <property type="entry name" value="ADH_SHORT"/>
    <property type="match status" value="1"/>
</dbReference>
<dbReference type="EC" id="1.1.1.-" evidence="3"/>
<dbReference type="RefSeq" id="WP_377373969.1">
    <property type="nucleotide sequence ID" value="NZ_JBHSSW010000001.1"/>
</dbReference>
<dbReference type="InterPro" id="IPR036291">
    <property type="entry name" value="NAD(P)-bd_dom_sf"/>
</dbReference>
<dbReference type="InterPro" id="IPR020904">
    <property type="entry name" value="Sc_DH/Rdtase_CS"/>
</dbReference>
<comment type="similarity">
    <text evidence="1">Belongs to the short-chain dehydrogenases/reductases (SDR) family.</text>
</comment>
<dbReference type="PRINTS" id="PR00081">
    <property type="entry name" value="GDHRDH"/>
</dbReference>
<dbReference type="GO" id="GO:0016491">
    <property type="term" value="F:oxidoreductase activity"/>
    <property type="evidence" value="ECO:0007669"/>
    <property type="project" value="UniProtKB-KW"/>
</dbReference>
<evidence type="ECO:0000313" key="4">
    <source>
        <dbReference type="Proteomes" id="UP001596303"/>
    </source>
</evidence>
<dbReference type="CDD" id="cd05233">
    <property type="entry name" value="SDR_c"/>
    <property type="match status" value="1"/>
</dbReference>
<name>A0ABW1S5I4_9PROT</name>
<keyword evidence="3" id="KW-0560">Oxidoreductase</keyword>
<evidence type="ECO:0000259" key="2">
    <source>
        <dbReference type="SMART" id="SM00822"/>
    </source>
</evidence>
<dbReference type="PANTHER" id="PTHR42760">
    <property type="entry name" value="SHORT-CHAIN DEHYDROGENASES/REDUCTASES FAMILY MEMBER"/>
    <property type="match status" value="1"/>
</dbReference>
<dbReference type="Pfam" id="PF13561">
    <property type="entry name" value="adh_short_C2"/>
    <property type="match status" value="1"/>
</dbReference>
<feature type="domain" description="Ketoreductase" evidence="2">
    <location>
        <begin position="9"/>
        <end position="192"/>
    </location>
</feature>
<dbReference type="Proteomes" id="UP001596303">
    <property type="component" value="Unassembled WGS sequence"/>
</dbReference>
<accession>A0ABW1S5I4</accession>